<keyword evidence="5" id="KW-1185">Reference proteome</keyword>
<dbReference type="InterPro" id="IPR037126">
    <property type="entry name" value="PdaC/RsiV-like_sf"/>
</dbReference>
<feature type="domain" description="DUF3298" evidence="3">
    <location>
        <begin position="247"/>
        <end position="302"/>
    </location>
</feature>
<dbReference type="Gene3D" id="3.90.640.20">
    <property type="entry name" value="Heat-shock cognate protein, ATPase"/>
    <property type="match status" value="1"/>
</dbReference>
<evidence type="ECO:0000313" key="4">
    <source>
        <dbReference type="EMBL" id="RDY32744.1"/>
    </source>
</evidence>
<dbReference type="Gene3D" id="3.30.565.40">
    <property type="entry name" value="Fervidobacterium nodosum Rt17-B1 like"/>
    <property type="match status" value="1"/>
</dbReference>
<reference evidence="4 5" key="1">
    <citation type="journal article" date="2017" name="Genome Announc.">
        <title>Draft Genome Sequence of a Sporulating and Motile Strain of Lachnotalea glycerini Isolated from Water in Quebec City, Canada.</title>
        <authorList>
            <person name="Maheux A.F."/>
            <person name="Boudreau D.K."/>
            <person name="Berube E."/>
            <person name="Boissinot M."/>
            <person name="Raymond F."/>
            <person name="Brodeur S."/>
            <person name="Corbeil J."/>
            <person name="Isabel S."/>
            <person name="Omar R.F."/>
            <person name="Bergeron M.G."/>
        </authorList>
    </citation>
    <scope>NUCLEOTIDE SEQUENCE [LARGE SCALE GENOMIC DNA]</scope>
    <source>
        <strain evidence="4 5">CCRI-19302</strain>
    </source>
</reference>
<comment type="caution">
    <text evidence="4">The sequence shown here is derived from an EMBL/GenBank/DDBJ whole genome shotgun (WGS) entry which is preliminary data.</text>
</comment>
<gene>
    <name evidence="4" type="ORF">CG710_002085</name>
</gene>
<dbReference type="Pfam" id="PF11738">
    <property type="entry name" value="DUF3298"/>
    <property type="match status" value="1"/>
</dbReference>
<dbReference type="InterPro" id="IPR021729">
    <property type="entry name" value="DUF3298"/>
</dbReference>
<sequence>MLFQDYYNLEIGSNGGRFSMKRLIICMITCMMLTGCSTTVDQEVIENVDNPQTDLENTNESEDESTMTAEDEKAASDENLTDTKSSKEISKLESVDVTIETLESQYENQNEIVSHVKIQYPVIKNDTDNESIKEINNFFQESAQALYEENNTYALDNVEAMTEETLINNTVREYYSEYFVMIDIKYNENGLFSVLQNFSESYSAENKNTFSTGYVFDLNSGERLNISDIFIGTQEEAAQIIGQAFLNSDNITENLKNQYKEELMANTQYVEFYLEENNIYFFYNPNMIAPYYEGTFSTSIPLNSESIFKLELNQKD</sequence>
<dbReference type="OrthoDB" id="2042902at2"/>
<accession>A0A371JJ37</accession>
<proteinExistence type="predicted"/>
<keyword evidence="1" id="KW-0175">Coiled coil</keyword>
<evidence type="ECO:0000313" key="5">
    <source>
        <dbReference type="Proteomes" id="UP000216411"/>
    </source>
</evidence>
<feature type="region of interest" description="Disordered" evidence="2">
    <location>
        <begin position="48"/>
        <end position="85"/>
    </location>
</feature>
<evidence type="ECO:0000256" key="1">
    <source>
        <dbReference type="SAM" id="Coils"/>
    </source>
</evidence>
<evidence type="ECO:0000259" key="3">
    <source>
        <dbReference type="Pfam" id="PF11738"/>
    </source>
</evidence>
<organism evidence="4 5">
    <name type="scientific">Lachnotalea glycerini</name>
    <dbReference type="NCBI Taxonomy" id="1763509"/>
    <lineage>
        <taxon>Bacteria</taxon>
        <taxon>Bacillati</taxon>
        <taxon>Bacillota</taxon>
        <taxon>Clostridia</taxon>
        <taxon>Lachnospirales</taxon>
        <taxon>Lachnospiraceae</taxon>
        <taxon>Lachnotalea</taxon>
    </lineage>
</organism>
<dbReference type="AlphaFoldDB" id="A0A371JJ37"/>
<dbReference type="EMBL" id="NOKA02000002">
    <property type="protein sequence ID" value="RDY32744.1"/>
    <property type="molecule type" value="Genomic_DNA"/>
</dbReference>
<name>A0A371JJ37_9FIRM</name>
<evidence type="ECO:0000256" key="2">
    <source>
        <dbReference type="SAM" id="MobiDB-lite"/>
    </source>
</evidence>
<dbReference type="Proteomes" id="UP000216411">
    <property type="component" value="Unassembled WGS sequence"/>
</dbReference>
<protein>
    <submittedName>
        <fullName evidence="4">DUF3298 domain-containing protein</fullName>
    </submittedName>
</protein>
<feature type="coiled-coil region" evidence="1">
    <location>
        <begin position="92"/>
        <end position="119"/>
    </location>
</feature>